<protein>
    <recommendedName>
        <fullName evidence="4">Conjugal transfer protein TraF</fullName>
    </recommendedName>
</protein>
<feature type="compositionally biased region" description="Pro residues" evidence="1">
    <location>
        <begin position="92"/>
        <end position="104"/>
    </location>
</feature>
<sequence>MASKAFAFCYSYSYSSAILWKLDMAVRQLALSVAFAALAFPAAGQEGSYFNRSSEGWFWYKDPPPDPEPVEEPEPLPLPPPPPMPEETVELPPEPQPPPAPPLQPGSVAFLREAMPVALDVAMDDPTPENIERYFLLQKQAIDKSEVFAEVSKMVTTGHPELDEGRRRPRQDSFAKALEEAAEERKREVLTDFFKTHALVMFMDRNCSSCALMGENFFRMQQTHGLVWQSVSLDGTLLPPEISPNQSFDAGISEQLGVANGGAVFIAAPQGNTFIPVTWNPTGGAEIADRILLVARRSGLISDEQFRKTQAINPRVSEVGPTSTGELPEILRQADQHLRPFGLHLDAMEATQ</sequence>
<proteinExistence type="predicted"/>
<dbReference type="Pfam" id="PF13728">
    <property type="entry name" value="TraF"/>
    <property type="match status" value="1"/>
</dbReference>
<feature type="region of interest" description="Disordered" evidence="1">
    <location>
        <begin position="61"/>
        <end position="106"/>
    </location>
</feature>
<accession>A0A3S3Y869</accession>
<dbReference type="Proteomes" id="UP000287168">
    <property type="component" value="Unassembled WGS sequence"/>
</dbReference>
<dbReference type="EMBL" id="SBLC01000027">
    <property type="protein sequence ID" value="RWY39102.1"/>
    <property type="molecule type" value="Genomic_DNA"/>
</dbReference>
<dbReference type="InterPro" id="IPR039555">
    <property type="entry name" value="TraF/TrbB"/>
</dbReference>
<reference evidence="2 3" key="1">
    <citation type="journal article" date="2015" name="Int. J. Syst. Evol. Microbiol.">
        <title>Gemmobacter intermedius sp. nov., isolated from a white stork (Ciconia ciconia).</title>
        <authorList>
            <person name="Kampfer P."/>
            <person name="Jerzak L."/>
            <person name="Wilharm G."/>
            <person name="Golke J."/>
            <person name="Busse H.J."/>
            <person name="Glaeser S.P."/>
        </authorList>
    </citation>
    <scope>NUCLEOTIDE SEQUENCE [LARGE SCALE GENOMIC DNA]</scope>
    <source>
        <strain evidence="2 3">119/4</strain>
    </source>
</reference>
<organism evidence="2 3">
    <name type="scientific">Falsigemmobacter intermedius</name>
    <dbReference type="NCBI Taxonomy" id="1553448"/>
    <lineage>
        <taxon>Bacteria</taxon>
        <taxon>Pseudomonadati</taxon>
        <taxon>Pseudomonadota</taxon>
        <taxon>Alphaproteobacteria</taxon>
        <taxon>Rhodobacterales</taxon>
        <taxon>Paracoccaceae</taxon>
        <taxon>Falsigemmobacter</taxon>
    </lineage>
</organism>
<evidence type="ECO:0008006" key="4">
    <source>
        <dbReference type="Google" id="ProtNLM"/>
    </source>
</evidence>
<gene>
    <name evidence="2" type="ORF">EP867_14925</name>
</gene>
<evidence type="ECO:0000313" key="2">
    <source>
        <dbReference type="EMBL" id="RWY39102.1"/>
    </source>
</evidence>
<dbReference type="OrthoDB" id="5559625at2"/>
<evidence type="ECO:0000256" key="1">
    <source>
        <dbReference type="SAM" id="MobiDB-lite"/>
    </source>
</evidence>
<evidence type="ECO:0000313" key="3">
    <source>
        <dbReference type="Proteomes" id="UP000287168"/>
    </source>
</evidence>
<keyword evidence="3" id="KW-1185">Reference proteome</keyword>
<name>A0A3S3Y869_9RHOB</name>
<dbReference type="AlphaFoldDB" id="A0A3S3Y869"/>
<feature type="compositionally biased region" description="Pro residues" evidence="1">
    <location>
        <begin position="75"/>
        <end position="85"/>
    </location>
</feature>
<comment type="caution">
    <text evidence="2">The sequence shown here is derived from an EMBL/GenBank/DDBJ whole genome shotgun (WGS) entry which is preliminary data.</text>
</comment>